<keyword evidence="2" id="KW-0812">Transmembrane</keyword>
<protein>
    <submittedName>
        <fullName evidence="3">Uncharacterized protein</fullName>
    </submittedName>
</protein>
<dbReference type="EMBL" id="PFRD01000113">
    <property type="protein sequence ID" value="PJC55919.1"/>
    <property type="molecule type" value="Genomic_DNA"/>
</dbReference>
<dbReference type="AlphaFoldDB" id="A0A2M8FE57"/>
<feature type="transmembrane region" description="Helical" evidence="2">
    <location>
        <begin position="20"/>
        <end position="38"/>
    </location>
</feature>
<organism evidence="3 4">
    <name type="scientific">Candidatus Kaiserbacteria bacterium CG_4_9_14_0_2_um_filter_41_32</name>
    <dbReference type="NCBI Taxonomy" id="1974601"/>
    <lineage>
        <taxon>Bacteria</taxon>
        <taxon>Candidatus Kaiseribacteriota</taxon>
    </lineage>
</organism>
<proteinExistence type="predicted"/>
<name>A0A2M8FE57_9BACT</name>
<keyword evidence="2" id="KW-1133">Transmembrane helix</keyword>
<gene>
    <name evidence="3" type="ORF">CO026_03105</name>
</gene>
<keyword evidence="2" id="KW-0472">Membrane</keyword>
<comment type="caution">
    <text evidence="3">The sequence shown here is derived from an EMBL/GenBank/DDBJ whole genome shotgun (WGS) entry which is preliminary data.</text>
</comment>
<feature type="compositionally biased region" description="Low complexity" evidence="1">
    <location>
        <begin position="128"/>
        <end position="138"/>
    </location>
</feature>
<evidence type="ECO:0000256" key="2">
    <source>
        <dbReference type="SAM" id="Phobius"/>
    </source>
</evidence>
<evidence type="ECO:0000313" key="4">
    <source>
        <dbReference type="Proteomes" id="UP000230391"/>
    </source>
</evidence>
<sequence>MFFETLDKIRTKPKHVRERYAFGSAFVFTAILVVVWLVSLPASFSNISGGVESEAVGVAPFSGFLTQIKNQFEGAKKSVANVWQSASTTLSASVATSTTVSKSSGEEQNQSPIEIMISSSTNMNAKSTTTKTIQIGTTNKPRETVSSESRLPYLEPIQ</sequence>
<evidence type="ECO:0000256" key="1">
    <source>
        <dbReference type="SAM" id="MobiDB-lite"/>
    </source>
</evidence>
<reference evidence="4" key="1">
    <citation type="submission" date="2017-09" db="EMBL/GenBank/DDBJ databases">
        <title>Depth-based differentiation of microbial function through sediment-hosted aquifers and enrichment of novel symbionts in the deep terrestrial subsurface.</title>
        <authorList>
            <person name="Probst A.J."/>
            <person name="Ladd B."/>
            <person name="Jarett J.K."/>
            <person name="Geller-Mcgrath D.E."/>
            <person name="Sieber C.M.K."/>
            <person name="Emerson J.B."/>
            <person name="Anantharaman K."/>
            <person name="Thomas B.C."/>
            <person name="Malmstrom R."/>
            <person name="Stieglmeier M."/>
            <person name="Klingl A."/>
            <person name="Woyke T."/>
            <person name="Ryan C.M."/>
            <person name="Banfield J.F."/>
        </authorList>
    </citation>
    <scope>NUCLEOTIDE SEQUENCE [LARGE SCALE GENOMIC DNA]</scope>
</reference>
<evidence type="ECO:0000313" key="3">
    <source>
        <dbReference type="EMBL" id="PJC55919.1"/>
    </source>
</evidence>
<feature type="region of interest" description="Disordered" evidence="1">
    <location>
        <begin position="124"/>
        <end position="158"/>
    </location>
</feature>
<accession>A0A2M8FE57</accession>
<dbReference type="Proteomes" id="UP000230391">
    <property type="component" value="Unassembled WGS sequence"/>
</dbReference>